<accession>A0A1E5LCR3</accession>
<dbReference type="OrthoDB" id="2082007at2"/>
<dbReference type="InterPro" id="IPR058660">
    <property type="entry name" value="WHD_DnaB"/>
</dbReference>
<evidence type="ECO:0000313" key="6">
    <source>
        <dbReference type="Proteomes" id="UP000095209"/>
    </source>
</evidence>
<feature type="domain" description="Replicative helicase loading/DNA remodeling protein DnaB N-terminal winged helix" evidence="4">
    <location>
        <begin position="12"/>
        <end position="273"/>
    </location>
</feature>
<dbReference type="AlphaFoldDB" id="A0A1E5LCR3"/>
<feature type="region of interest" description="Disordered" evidence="2">
    <location>
        <begin position="402"/>
        <end position="476"/>
    </location>
</feature>
<dbReference type="InterPro" id="IPR006343">
    <property type="entry name" value="DnaB/C_C"/>
</dbReference>
<comment type="caution">
    <text evidence="5">The sequence shown here is derived from an EMBL/GenBank/DDBJ whole genome shotgun (WGS) entry which is preliminary data.</text>
</comment>
<dbReference type="EMBL" id="MJEH01000044">
    <property type="protein sequence ID" value="OEH91872.1"/>
    <property type="molecule type" value="Genomic_DNA"/>
</dbReference>
<gene>
    <name evidence="5" type="ORF">BFG57_03815</name>
</gene>
<feature type="domain" description="DnaB/C C-terminal" evidence="3">
    <location>
        <begin position="331"/>
        <end position="397"/>
    </location>
</feature>
<comment type="similarity">
    <text evidence="1">Belongs to the DnaB/DnaD family.</text>
</comment>
<evidence type="ECO:0000259" key="4">
    <source>
        <dbReference type="Pfam" id="PF25888"/>
    </source>
</evidence>
<keyword evidence="6" id="KW-1185">Reference proteome</keyword>
<sequence>MTHHWKEVLSVDRYIVQKNGLLHAFDQKVITMLYQPLIGALATSLYITLWTEAENLSSTNDSSSHHRLMSIMQSNLSSIYEERLKLEGIGLLKTFVRKEDDDVRTFLYQLQPPLTPSQFFYDGILNVYLYNRVGKQVFQQLKNHFSIHQSVQADFNEVTRSFHQTFTTISPSELTAKGEEMQDYLRIEDGKTFVGREKVNSIDIAKSTFDFDLLYSGLSESIISKESLSDKVKDVIVKLAFVYQIGAIEMKNLVLQALNPSTDEIEIETLRKAARDWYQYEHRGEMPALSERKQPLLLQTMNDKEPATQEERLVSHLETVSPYEMLLELSNGAEPSSQDLQIVEEVLLKQKLNPGVINVLLQYVMLRSDMKLSKTYVMKIASHWARKKVQTVPGAMQIAKEEHKKYQQWDEKKSQPSARKVIRREKLPDWFKNEEQDVKKVETDHSKDEEKNQPSNGKWKQLEEEIKKKYKKRSNN</sequence>
<feature type="compositionally biased region" description="Basic and acidic residues" evidence="2">
    <location>
        <begin position="424"/>
        <end position="452"/>
    </location>
</feature>
<evidence type="ECO:0000256" key="2">
    <source>
        <dbReference type="SAM" id="MobiDB-lite"/>
    </source>
</evidence>
<evidence type="ECO:0000313" key="5">
    <source>
        <dbReference type="EMBL" id="OEH91872.1"/>
    </source>
</evidence>
<feature type="compositionally biased region" description="Basic and acidic residues" evidence="2">
    <location>
        <begin position="402"/>
        <end position="414"/>
    </location>
</feature>
<protein>
    <submittedName>
        <fullName evidence="5">Replication initiation and membrane attachment protein</fullName>
    </submittedName>
</protein>
<evidence type="ECO:0000259" key="3">
    <source>
        <dbReference type="Pfam" id="PF07261"/>
    </source>
</evidence>
<dbReference type="RefSeq" id="WP_069718158.1">
    <property type="nucleotide sequence ID" value="NZ_MJEH01000044.1"/>
</dbReference>
<dbReference type="Proteomes" id="UP000095209">
    <property type="component" value="Unassembled WGS sequence"/>
</dbReference>
<reference evidence="5 6" key="1">
    <citation type="submission" date="2016-08" db="EMBL/GenBank/DDBJ databases">
        <title>Genome of Bacillus solimangrovi GH2-4.</title>
        <authorList>
            <person name="Lim S."/>
            <person name="Kim B.-C."/>
        </authorList>
    </citation>
    <scope>NUCLEOTIDE SEQUENCE [LARGE SCALE GENOMIC DNA]</scope>
    <source>
        <strain evidence="5 6">GH2-4</strain>
    </source>
</reference>
<evidence type="ECO:0000256" key="1">
    <source>
        <dbReference type="ARBA" id="ARBA00093462"/>
    </source>
</evidence>
<dbReference type="Pfam" id="PF25888">
    <property type="entry name" value="WHD_DnaB"/>
    <property type="match status" value="1"/>
</dbReference>
<proteinExistence type="inferred from homology"/>
<dbReference type="Pfam" id="PF07261">
    <property type="entry name" value="DnaB_2"/>
    <property type="match status" value="1"/>
</dbReference>
<dbReference type="STRING" id="1305675.BFG57_03815"/>
<organism evidence="5 6">
    <name type="scientific">Bacillus solimangrovi</name>
    <dbReference type="NCBI Taxonomy" id="1305675"/>
    <lineage>
        <taxon>Bacteria</taxon>
        <taxon>Bacillati</taxon>
        <taxon>Bacillota</taxon>
        <taxon>Bacilli</taxon>
        <taxon>Bacillales</taxon>
        <taxon>Bacillaceae</taxon>
        <taxon>Bacillus</taxon>
    </lineage>
</organism>
<name>A0A1E5LCR3_9BACI</name>